<protein>
    <submittedName>
        <fullName evidence="1">Uncharacterized protein</fullName>
    </submittedName>
</protein>
<evidence type="ECO:0000313" key="1">
    <source>
        <dbReference type="EMBL" id="CAJ1380641.1"/>
    </source>
</evidence>
<keyword evidence="2" id="KW-1185">Reference proteome</keyword>
<accession>A0AA36MUR0</accession>
<dbReference type="Proteomes" id="UP001178507">
    <property type="component" value="Unassembled WGS sequence"/>
</dbReference>
<comment type="caution">
    <text evidence="1">The sequence shown here is derived from an EMBL/GenBank/DDBJ whole genome shotgun (WGS) entry which is preliminary data.</text>
</comment>
<sequence length="359" mass="39920">MDPSGNPSPDPREARMWRTLFLMTKENLLVLCSLCILGLPPVLVDLCALAMLTKQTIESSGGPKASGKLVSCIEYFAGKARVAKAFKKTRRASRAFDYMRSGRHNICENTGFMASVVALLSLRFAGLAHYATVCTSVCWVNRATNKRSKCFPLGTDRGYVAAGSVMGGRTAAMCLLTWALGSAFSLEQPKSSTMEFLASWQFVIDFFKQRGVCLKAHFLNMGSFLAPSKKPTVLYTVFNMEPFTQLPTPATQRRRRGRAPVTRQYTDGAGKRRCTGDAGLKDSQAYTPEFGRAMLAWWIRNKDDLKTEGRQRFEHAVREIRDASVAQLAALIMSYRSSPGFRFPEAQLDEFLDSALWPV</sequence>
<gene>
    <name evidence="1" type="ORF">EVOR1521_LOCUS8536</name>
</gene>
<proteinExistence type="predicted"/>
<dbReference type="EMBL" id="CAUJNA010000734">
    <property type="protein sequence ID" value="CAJ1380641.1"/>
    <property type="molecule type" value="Genomic_DNA"/>
</dbReference>
<reference evidence="1" key="1">
    <citation type="submission" date="2023-08" db="EMBL/GenBank/DDBJ databases">
        <authorList>
            <person name="Chen Y."/>
            <person name="Shah S."/>
            <person name="Dougan E. K."/>
            <person name="Thang M."/>
            <person name="Chan C."/>
        </authorList>
    </citation>
    <scope>NUCLEOTIDE SEQUENCE</scope>
</reference>
<organism evidence="1 2">
    <name type="scientific">Effrenium voratum</name>
    <dbReference type="NCBI Taxonomy" id="2562239"/>
    <lineage>
        <taxon>Eukaryota</taxon>
        <taxon>Sar</taxon>
        <taxon>Alveolata</taxon>
        <taxon>Dinophyceae</taxon>
        <taxon>Suessiales</taxon>
        <taxon>Symbiodiniaceae</taxon>
        <taxon>Effrenium</taxon>
    </lineage>
</organism>
<dbReference type="AlphaFoldDB" id="A0AA36MUR0"/>
<name>A0AA36MUR0_9DINO</name>
<evidence type="ECO:0000313" key="2">
    <source>
        <dbReference type="Proteomes" id="UP001178507"/>
    </source>
</evidence>